<keyword evidence="1" id="KW-0472">Membrane</keyword>
<reference evidence="2" key="1">
    <citation type="journal article" date="2012" name="Proc. Natl. Acad. Sci. U.S.A.">
        <title>Antigenic diversity is generated by distinct evolutionary mechanisms in African trypanosome species.</title>
        <authorList>
            <person name="Jackson A.P."/>
            <person name="Berry A."/>
            <person name="Aslett M."/>
            <person name="Allison H.C."/>
            <person name="Burton P."/>
            <person name="Vavrova-Anderson J."/>
            <person name="Brown R."/>
            <person name="Browne H."/>
            <person name="Corton N."/>
            <person name="Hauser H."/>
            <person name="Gamble J."/>
            <person name="Gilderthorp R."/>
            <person name="Marcello L."/>
            <person name="McQuillan J."/>
            <person name="Otto T.D."/>
            <person name="Quail M.A."/>
            <person name="Sanders M.J."/>
            <person name="van Tonder A."/>
            <person name="Ginger M.L."/>
            <person name="Field M.C."/>
            <person name="Barry J.D."/>
            <person name="Hertz-Fowler C."/>
            <person name="Berriman M."/>
        </authorList>
    </citation>
    <scope>NUCLEOTIDE SEQUENCE</scope>
    <source>
        <strain evidence="2">Y486</strain>
    </source>
</reference>
<proteinExistence type="predicted"/>
<evidence type="ECO:0000313" key="2">
    <source>
        <dbReference type="EMBL" id="CCC51873.1"/>
    </source>
</evidence>
<accession>G0U7L5</accession>
<gene>
    <name evidence="2" type="ORF">TVY486_1009180</name>
</gene>
<evidence type="ECO:0000256" key="1">
    <source>
        <dbReference type="SAM" id="Phobius"/>
    </source>
</evidence>
<dbReference type="GO" id="GO:0000049">
    <property type="term" value="F:tRNA binding"/>
    <property type="evidence" value="ECO:0007669"/>
    <property type="project" value="TreeGrafter"/>
</dbReference>
<keyword evidence="1" id="KW-0812">Transmembrane</keyword>
<dbReference type="Gene3D" id="3.40.50.300">
    <property type="entry name" value="P-loop containing nucleotide triphosphate hydrolases"/>
    <property type="match status" value="1"/>
</dbReference>
<dbReference type="PANTHER" id="PTHR20873">
    <property type="entry name" value="L-SERYL-TRNA(SEC) KINASE"/>
    <property type="match status" value="1"/>
</dbReference>
<dbReference type="AlphaFoldDB" id="G0U7L5"/>
<keyword evidence="1" id="KW-1133">Transmembrane helix</keyword>
<dbReference type="EMBL" id="HE573026">
    <property type="protein sequence ID" value="CCC51873.1"/>
    <property type="molecule type" value="Genomic_DNA"/>
</dbReference>
<dbReference type="InterPro" id="IPR027417">
    <property type="entry name" value="P-loop_NTPase"/>
</dbReference>
<name>G0U7L5_TRYVY</name>
<feature type="transmembrane region" description="Helical" evidence="1">
    <location>
        <begin position="21"/>
        <end position="49"/>
    </location>
</feature>
<dbReference type="SUPFAM" id="SSF52540">
    <property type="entry name" value="P-loop containing nucleoside triphosphate hydrolases"/>
    <property type="match status" value="1"/>
</dbReference>
<organism evidence="2">
    <name type="scientific">Trypanosoma vivax (strain Y486)</name>
    <dbReference type="NCBI Taxonomy" id="1055687"/>
    <lineage>
        <taxon>Eukaryota</taxon>
        <taxon>Discoba</taxon>
        <taxon>Euglenozoa</taxon>
        <taxon>Kinetoplastea</taxon>
        <taxon>Metakinetoplastina</taxon>
        <taxon>Trypanosomatida</taxon>
        <taxon>Trypanosomatidae</taxon>
        <taxon>Trypanosoma</taxon>
        <taxon>Duttonella</taxon>
    </lineage>
</organism>
<dbReference type="PANTHER" id="PTHR20873:SF0">
    <property type="entry name" value="L-SERYL-TRNA(SEC) KINASE"/>
    <property type="match status" value="1"/>
</dbReference>
<dbReference type="OMA" id="FVEDNMH"/>
<protein>
    <submittedName>
        <fullName evidence="2">Uncharacterized protein</fullName>
    </submittedName>
</protein>
<sequence>MKVRLKTCVEVTVVSLSLRQLYSFVGVLLLFTTVAVTPHTPFFFVLALFCRSHHPSHTHQRLRYFRRVTIEAVERGAEATESSHRGVGETLISTAMVCLILLTGLPGAGKTSLALALKRLVDGATGSDGRIVLEAVVELDAFMPHDGNECCNTVKSAFSPKVWREACVAAREATRQALLRSMRCATDNNGSIRLVVLVDTLPYRSMRATYWKLCKSLATDSNGEGSGKCVRCGMGEWSDRLCCRPTPIAMLVVHLNTPLELCLERNERRRDTESYIPPYVIKGMNENFDCEVAVARLNILGAENSWVLAPRHTNTPWPVLQLKSGDNCASLSPEQLARELLTRIVAPDVARELEEQRATFAAACAHRIAEKKRCRVAAASNDNGCGDWLHQMDLHMRAVVRQYILELKAAGTLPVRAGECASKCRERYLARLRAVLVQRRQEQHGSNSFESYAREILAEFHEHLRTM</sequence>
<dbReference type="GO" id="GO:0016301">
    <property type="term" value="F:kinase activity"/>
    <property type="evidence" value="ECO:0007669"/>
    <property type="project" value="TreeGrafter"/>
</dbReference>
<dbReference type="VEuPathDB" id="TriTrypDB:TvY486_1009180"/>
<dbReference type="InterPro" id="IPR052648">
    <property type="entry name" value="Ser-tRNA(Sec)_kinase"/>
</dbReference>